<evidence type="ECO:0000256" key="5">
    <source>
        <dbReference type="SAM" id="MobiDB-lite"/>
    </source>
</evidence>
<protein>
    <recommendedName>
        <fullName evidence="6">Translocation and assembly module TamB C-terminal domain-containing protein</fullName>
    </recommendedName>
</protein>
<dbReference type="Pfam" id="PF04357">
    <property type="entry name" value="TamB"/>
    <property type="match status" value="1"/>
</dbReference>
<evidence type="ECO:0000313" key="8">
    <source>
        <dbReference type="Proteomes" id="UP000249922"/>
    </source>
</evidence>
<evidence type="ECO:0000256" key="1">
    <source>
        <dbReference type="ARBA" id="ARBA00004167"/>
    </source>
</evidence>
<organism evidence="7 8">
    <name type="scientific">Paracoccus mutanolyticus</name>
    <dbReference type="NCBI Taxonomy" id="1499308"/>
    <lineage>
        <taxon>Bacteria</taxon>
        <taxon>Pseudomonadati</taxon>
        <taxon>Pseudomonadota</taxon>
        <taxon>Alphaproteobacteria</taxon>
        <taxon>Rhodobacterales</taxon>
        <taxon>Paracoccaceae</taxon>
        <taxon>Paracoccus</taxon>
    </lineage>
</organism>
<evidence type="ECO:0000313" key="7">
    <source>
        <dbReference type="EMBL" id="AWX94435.1"/>
    </source>
</evidence>
<keyword evidence="4" id="KW-0472">Membrane</keyword>
<name>A0ABM6WV29_9RHOB</name>
<feature type="domain" description="Translocation and assembly module TamB C-terminal" evidence="6">
    <location>
        <begin position="28"/>
        <end position="100"/>
    </location>
</feature>
<keyword evidence="8" id="KW-1185">Reference proteome</keyword>
<keyword evidence="3" id="KW-1133">Transmembrane helix</keyword>
<dbReference type="EMBL" id="CP030239">
    <property type="protein sequence ID" value="AWX94435.1"/>
    <property type="molecule type" value="Genomic_DNA"/>
</dbReference>
<evidence type="ECO:0000256" key="3">
    <source>
        <dbReference type="ARBA" id="ARBA00022989"/>
    </source>
</evidence>
<gene>
    <name evidence="7" type="ORF">DPM13_08590</name>
</gene>
<sequence length="132" mass="13639">MAEPRFGLAVGSLNARADIADGRLTLDIQGAVENGGRISVTGPITLTGQRPMDLSVRLADVVLRDPNLYETRVNGAISVSGSQAGGPLVSGRIDLGRTESASPRPWAAPARFPTSGTCPNARPSARPAPRPG</sequence>
<keyword evidence="2" id="KW-0812">Transmembrane</keyword>
<evidence type="ECO:0000256" key="2">
    <source>
        <dbReference type="ARBA" id="ARBA00022692"/>
    </source>
</evidence>
<reference evidence="7 8" key="1">
    <citation type="submission" date="2018-06" db="EMBL/GenBank/DDBJ databases">
        <title>Complete genome sequence of Paracoccus mutanolyticus strain RSP-02 isolated from cellulosic waste.</title>
        <authorList>
            <person name="Amrutha R.N."/>
            <person name="Shrivastav A."/>
            <person name="Buddana S.K."/>
            <person name="Deshpande U."/>
            <person name="Prakasham R.S."/>
        </authorList>
    </citation>
    <scope>NUCLEOTIDE SEQUENCE [LARGE SCALE GENOMIC DNA]</scope>
    <source>
        <strain evidence="7 8">RSP-02</strain>
    </source>
</reference>
<evidence type="ECO:0000256" key="4">
    <source>
        <dbReference type="ARBA" id="ARBA00023136"/>
    </source>
</evidence>
<evidence type="ECO:0000259" key="6">
    <source>
        <dbReference type="Pfam" id="PF04357"/>
    </source>
</evidence>
<comment type="subcellular location">
    <subcellularLocation>
        <location evidence="1">Membrane</location>
        <topology evidence="1">Single-pass membrane protein</topology>
    </subcellularLocation>
</comment>
<feature type="compositionally biased region" description="Low complexity" evidence="5">
    <location>
        <begin position="100"/>
        <end position="125"/>
    </location>
</feature>
<proteinExistence type="predicted"/>
<dbReference type="InterPro" id="IPR007452">
    <property type="entry name" value="TamB_C"/>
</dbReference>
<accession>A0ABM6WV29</accession>
<feature type="region of interest" description="Disordered" evidence="5">
    <location>
        <begin position="88"/>
        <end position="132"/>
    </location>
</feature>
<dbReference type="Proteomes" id="UP000249922">
    <property type="component" value="Chromosome"/>
</dbReference>